<dbReference type="Proteomes" id="UP000318709">
    <property type="component" value="Chromosome"/>
</dbReference>
<feature type="binding site" evidence="6">
    <location>
        <begin position="41"/>
        <end position="42"/>
    </location>
    <ligand>
        <name>NAD(+)</name>
        <dbReference type="ChEBI" id="CHEBI:57540"/>
    </ligand>
</feature>
<dbReference type="Gene3D" id="3.40.50.10330">
    <property type="entry name" value="Probable inorganic polyphosphate/atp-NAD kinase, domain 1"/>
    <property type="match status" value="1"/>
</dbReference>
<keyword evidence="6" id="KW-0547">Nucleotide-binding</keyword>
<dbReference type="Gene3D" id="2.60.200.30">
    <property type="entry name" value="Probable inorganic polyphosphate/atp-NAD kinase, domain 2"/>
    <property type="match status" value="1"/>
</dbReference>
<dbReference type="EMBL" id="CP038231">
    <property type="protein sequence ID" value="QDH14047.1"/>
    <property type="molecule type" value="Genomic_DNA"/>
</dbReference>
<comment type="subcellular location">
    <subcellularLocation>
        <location evidence="6">Cytoplasm</location>
    </subcellularLocation>
</comment>
<comment type="function">
    <text evidence="6">Involved in the regulation of the intracellular balance of NAD and NADP, and is a key enzyme in the biosynthesis of NADP. Catalyzes specifically the phosphorylation on 2'-hydroxyl of the adenosine moiety of NAD to yield NADP.</text>
</comment>
<reference evidence="7 8" key="1">
    <citation type="submission" date="2019-03" db="EMBL/GenBank/DDBJ databases">
        <title>The complete genome sequence of Swingsia_sp. F3b2 LMG30590(T).</title>
        <authorList>
            <person name="Chua K.-O."/>
            <person name="Chan K.-G."/>
            <person name="See-Too W.-S."/>
        </authorList>
    </citation>
    <scope>NUCLEOTIDE SEQUENCE [LARGE SCALE GENOMIC DNA]</scope>
    <source>
        <strain evidence="7 8">F3b2</strain>
    </source>
</reference>
<keyword evidence="6" id="KW-0067">ATP-binding</keyword>
<dbReference type="OrthoDB" id="9774737at2"/>
<evidence type="ECO:0000256" key="1">
    <source>
        <dbReference type="ARBA" id="ARBA00022679"/>
    </source>
</evidence>
<dbReference type="GO" id="GO:0046872">
    <property type="term" value="F:metal ion binding"/>
    <property type="evidence" value="ECO:0007669"/>
    <property type="project" value="UniProtKB-UniRule"/>
</dbReference>
<organism evidence="7 8">
    <name type="scientific">Formicincola oecophyllae</name>
    <dbReference type="NCBI Taxonomy" id="2558361"/>
    <lineage>
        <taxon>Bacteria</taxon>
        <taxon>Pseudomonadati</taxon>
        <taxon>Pseudomonadota</taxon>
        <taxon>Alphaproteobacteria</taxon>
        <taxon>Acetobacterales</taxon>
        <taxon>Acetobacteraceae</taxon>
        <taxon>Formicincola</taxon>
    </lineage>
</organism>
<dbReference type="KEGG" id="swf:E3E12_07510"/>
<protein>
    <recommendedName>
        <fullName evidence="6">NAD kinase</fullName>
        <ecNumber evidence="6">2.7.1.23</ecNumber>
    </recommendedName>
    <alternativeName>
        <fullName evidence="6">ATP-dependent NAD kinase</fullName>
    </alternativeName>
</protein>
<sequence>MRIAFTAADTPRAQEARARLVARYGDTPLNRAEVLVCLGGDGFMLDTLRFIMGRQLPVYGLNYGTVGFLMNQPKESDGDALEKRLLGAQPTIIAPLHMKAITTDGNTLEGMGFNDVFLYRQTRQAIHVRIEIDGRVRMEDLTADGVIVATPAGSTAYNRSVQGPILPLGSNLLSLAPICPFHPRHWRGALLPEGAEVRFVLKETWKRPASAVAGATEVRDVAEATIKVAHKDQVQLLFDPDHELSERIIAEQFAA</sequence>
<keyword evidence="3 6" id="KW-0521">NADP</keyword>
<keyword evidence="2 6" id="KW-0418">Kinase</keyword>
<gene>
    <name evidence="6" type="primary">nadK</name>
    <name evidence="7" type="ORF">E3E12_07510</name>
</gene>
<dbReference type="RefSeq" id="WP_141443751.1">
    <property type="nucleotide sequence ID" value="NZ_CP038231.1"/>
</dbReference>
<dbReference type="PANTHER" id="PTHR20275">
    <property type="entry name" value="NAD KINASE"/>
    <property type="match status" value="1"/>
</dbReference>
<feature type="binding site" evidence="6">
    <location>
        <begin position="114"/>
        <end position="115"/>
    </location>
    <ligand>
        <name>NAD(+)</name>
        <dbReference type="ChEBI" id="CHEBI:57540"/>
    </ligand>
</feature>
<evidence type="ECO:0000256" key="2">
    <source>
        <dbReference type="ARBA" id="ARBA00022777"/>
    </source>
</evidence>
<evidence type="ECO:0000256" key="5">
    <source>
        <dbReference type="ARBA" id="ARBA00047925"/>
    </source>
</evidence>
<dbReference type="GO" id="GO:0005737">
    <property type="term" value="C:cytoplasm"/>
    <property type="evidence" value="ECO:0007669"/>
    <property type="project" value="UniProtKB-SubCell"/>
</dbReference>
<comment type="cofactor">
    <cofactor evidence="6">
        <name>a divalent metal cation</name>
        <dbReference type="ChEBI" id="CHEBI:60240"/>
    </cofactor>
</comment>
<name>A0A4Y6UC65_9PROT</name>
<keyword evidence="4 6" id="KW-0520">NAD</keyword>
<dbReference type="GO" id="GO:0019674">
    <property type="term" value="P:NAD+ metabolic process"/>
    <property type="evidence" value="ECO:0007669"/>
    <property type="project" value="InterPro"/>
</dbReference>
<feature type="binding site" evidence="6">
    <location>
        <begin position="155"/>
        <end position="160"/>
    </location>
    <ligand>
        <name>NAD(+)</name>
        <dbReference type="ChEBI" id="CHEBI:57540"/>
    </ligand>
</feature>
<dbReference type="EC" id="2.7.1.23" evidence="6"/>
<feature type="binding site" evidence="6">
    <location>
        <position position="152"/>
    </location>
    <ligand>
        <name>NAD(+)</name>
        <dbReference type="ChEBI" id="CHEBI:57540"/>
    </ligand>
</feature>
<dbReference type="NCBIfam" id="NF003406">
    <property type="entry name" value="PRK04761.1"/>
    <property type="match status" value="1"/>
</dbReference>
<dbReference type="GO" id="GO:0003951">
    <property type="term" value="F:NAD+ kinase activity"/>
    <property type="evidence" value="ECO:0007669"/>
    <property type="project" value="UniProtKB-UniRule"/>
</dbReference>
<comment type="catalytic activity">
    <reaction evidence="5 6">
        <text>NAD(+) + ATP = ADP + NADP(+) + H(+)</text>
        <dbReference type="Rhea" id="RHEA:18629"/>
        <dbReference type="ChEBI" id="CHEBI:15378"/>
        <dbReference type="ChEBI" id="CHEBI:30616"/>
        <dbReference type="ChEBI" id="CHEBI:57540"/>
        <dbReference type="ChEBI" id="CHEBI:58349"/>
        <dbReference type="ChEBI" id="CHEBI:456216"/>
        <dbReference type="EC" id="2.7.1.23"/>
    </reaction>
</comment>
<dbReference type="AlphaFoldDB" id="A0A4Y6UC65"/>
<dbReference type="Pfam" id="PF01513">
    <property type="entry name" value="NAD_kinase"/>
    <property type="match status" value="1"/>
</dbReference>
<evidence type="ECO:0000256" key="3">
    <source>
        <dbReference type="ARBA" id="ARBA00022857"/>
    </source>
</evidence>
<dbReference type="PANTHER" id="PTHR20275:SF0">
    <property type="entry name" value="NAD KINASE"/>
    <property type="match status" value="1"/>
</dbReference>
<dbReference type="SUPFAM" id="SSF111331">
    <property type="entry name" value="NAD kinase/diacylglycerol kinase-like"/>
    <property type="match status" value="1"/>
</dbReference>
<keyword evidence="6" id="KW-0963">Cytoplasm</keyword>
<dbReference type="GO" id="GO:0006741">
    <property type="term" value="P:NADP+ biosynthetic process"/>
    <property type="evidence" value="ECO:0007669"/>
    <property type="project" value="UniProtKB-UniRule"/>
</dbReference>
<dbReference type="InterPro" id="IPR016064">
    <property type="entry name" value="NAD/diacylglycerol_kinase_sf"/>
</dbReference>
<evidence type="ECO:0000256" key="6">
    <source>
        <dbReference type="HAMAP-Rule" id="MF_00361"/>
    </source>
</evidence>
<evidence type="ECO:0000256" key="4">
    <source>
        <dbReference type="ARBA" id="ARBA00023027"/>
    </source>
</evidence>
<comment type="similarity">
    <text evidence="6">Belongs to the NAD kinase family.</text>
</comment>
<dbReference type="InterPro" id="IPR017438">
    <property type="entry name" value="ATP-NAD_kinase_N"/>
</dbReference>
<proteinExistence type="inferred from homology"/>
<keyword evidence="1 6" id="KW-0808">Transferase</keyword>
<feature type="binding site" evidence="6">
    <location>
        <position position="144"/>
    </location>
    <ligand>
        <name>NAD(+)</name>
        <dbReference type="ChEBI" id="CHEBI:57540"/>
    </ligand>
</feature>
<dbReference type="InterPro" id="IPR002504">
    <property type="entry name" value="NADK"/>
</dbReference>
<dbReference type="HAMAP" id="MF_00361">
    <property type="entry name" value="NAD_kinase"/>
    <property type="match status" value="1"/>
</dbReference>
<dbReference type="GO" id="GO:0051287">
    <property type="term" value="F:NAD binding"/>
    <property type="evidence" value="ECO:0007669"/>
    <property type="project" value="UniProtKB-ARBA"/>
</dbReference>
<feature type="active site" description="Proton acceptor" evidence="6">
    <location>
        <position position="41"/>
    </location>
</feature>
<keyword evidence="8" id="KW-1185">Reference proteome</keyword>
<accession>A0A4Y6UC65</accession>
<dbReference type="Pfam" id="PF20143">
    <property type="entry name" value="NAD_kinase_C"/>
    <property type="match status" value="1"/>
</dbReference>
<dbReference type="InterPro" id="IPR017437">
    <property type="entry name" value="ATP-NAD_kinase_PpnK-typ_C"/>
</dbReference>
<dbReference type="GO" id="GO:0005524">
    <property type="term" value="F:ATP binding"/>
    <property type="evidence" value="ECO:0007669"/>
    <property type="project" value="UniProtKB-KW"/>
</dbReference>
<evidence type="ECO:0000313" key="7">
    <source>
        <dbReference type="EMBL" id="QDH14047.1"/>
    </source>
</evidence>
<evidence type="ECO:0000313" key="8">
    <source>
        <dbReference type="Proteomes" id="UP000318709"/>
    </source>
</evidence>
<comment type="caution">
    <text evidence="6">Lacks conserved residue(s) required for the propagation of feature annotation.</text>
</comment>